<feature type="transmembrane region" description="Helical" evidence="7">
    <location>
        <begin position="123"/>
        <end position="143"/>
    </location>
</feature>
<feature type="transmembrane region" description="Helical" evidence="7">
    <location>
        <begin position="28"/>
        <end position="49"/>
    </location>
</feature>
<dbReference type="OrthoDB" id="187395at2"/>
<evidence type="ECO:0000256" key="2">
    <source>
        <dbReference type="ARBA" id="ARBA00022448"/>
    </source>
</evidence>
<comment type="subcellular location">
    <subcellularLocation>
        <location evidence="1 7">Cell membrane</location>
        <topology evidence="1 7">Multi-pass membrane protein</topology>
    </subcellularLocation>
</comment>
<evidence type="ECO:0000256" key="4">
    <source>
        <dbReference type="ARBA" id="ARBA00022692"/>
    </source>
</evidence>
<dbReference type="Proteomes" id="UP000004508">
    <property type="component" value="Unassembled WGS sequence"/>
</dbReference>
<evidence type="ECO:0000256" key="3">
    <source>
        <dbReference type="ARBA" id="ARBA00022475"/>
    </source>
</evidence>
<dbReference type="PANTHER" id="PTHR43744">
    <property type="entry name" value="ABC TRANSPORTER PERMEASE PROTEIN MG189-RELATED-RELATED"/>
    <property type="match status" value="1"/>
</dbReference>
<dbReference type="EMBL" id="ADVG01000003">
    <property type="protein sequence ID" value="EFH83387.1"/>
    <property type="molecule type" value="Genomic_DNA"/>
</dbReference>
<protein>
    <submittedName>
        <fullName evidence="9">Binding-protein-dependent transport systems inner membrane component</fullName>
    </submittedName>
</protein>
<evidence type="ECO:0000256" key="7">
    <source>
        <dbReference type="RuleBase" id="RU363032"/>
    </source>
</evidence>
<dbReference type="Gene3D" id="1.10.3720.10">
    <property type="entry name" value="MetI-like"/>
    <property type="match status" value="1"/>
</dbReference>
<dbReference type="Pfam" id="PF00528">
    <property type="entry name" value="BPD_transp_1"/>
    <property type="match status" value="1"/>
</dbReference>
<keyword evidence="2 7" id="KW-0813">Transport</keyword>
<dbReference type="GO" id="GO:0005886">
    <property type="term" value="C:plasma membrane"/>
    <property type="evidence" value="ECO:0007669"/>
    <property type="project" value="UniProtKB-SubCell"/>
</dbReference>
<dbReference type="SUPFAM" id="SSF161098">
    <property type="entry name" value="MetI-like"/>
    <property type="match status" value="1"/>
</dbReference>
<sequence>MKNAALSGSERPTESSTLGKFKRALPSALAYVLLLGYALISVYPFLWMVSSSIKSNREVLTSQSLIPTDVRFDILIKVWNELNFWKYFTNSAVITLMVIFGVVVIYSLAGYGFSKTTFWGRELFFLGFLALLLVPGVSVLIPLVKILVALGLTGRDATQFSTYIGLTMPMINGAGPLTILLFRSYFARLPQELHDAALIDGCSEFGIYWRIFLPLSLPVIATIGILNFVSTWNSYILPSIVINNDDWYTLPLKLKDLDLQTVIQWNVRMAGSLITTIPIIVVFLFLQRYYIRGITGAVKG</sequence>
<comment type="similarity">
    <text evidence="7">Belongs to the binding-protein-dependent transport system permease family.</text>
</comment>
<accession>D6TSI6</accession>
<dbReference type="RefSeq" id="WP_007914062.1">
    <property type="nucleotide sequence ID" value="NZ_ADVG01000003.1"/>
</dbReference>
<keyword evidence="4 7" id="KW-0812">Transmembrane</keyword>
<dbReference type="PROSITE" id="PS50928">
    <property type="entry name" value="ABC_TM1"/>
    <property type="match status" value="1"/>
</dbReference>
<dbReference type="STRING" id="485913.Krac_4343"/>
<keyword evidence="6 7" id="KW-0472">Membrane</keyword>
<organism evidence="9 10">
    <name type="scientific">Ktedonobacter racemifer DSM 44963</name>
    <dbReference type="NCBI Taxonomy" id="485913"/>
    <lineage>
        <taxon>Bacteria</taxon>
        <taxon>Bacillati</taxon>
        <taxon>Chloroflexota</taxon>
        <taxon>Ktedonobacteria</taxon>
        <taxon>Ktedonobacterales</taxon>
        <taxon>Ktedonobacteraceae</taxon>
        <taxon>Ktedonobacter</taxon>
    </lineage>
</organism>
<feature type="transmembrane region" description="Helical" evidence="7">
    <location>
        <begin position="87"/>
        <end position="111"/>
    </location>
</feature>
<evidence type="ECO:0000256" key="1">
    <source>
        <dbReference type="ARBA" id="ARBA00004651"/>
    </source>
</evidence>
<keyword evidence="5 7" id="KW-1133">Transmembrane helix</keyword>
<feature type="transmembrane region" description="Helical" evidence="7">
    <location>
        <begin position="207"/>
        <end position="229"/>
    </location>
</feature>
<keyword evidence="3" id="KW-1003">Cell membrane</keyword>
<dbReference type="InParanoid" id="D6TSI6"/>
<gene>
    <name evidence="9" type="ORF">Krac_4343</name>
</gene>
<name>D6TSI6_KTERA</name>
<feature type="domain" description="ABC transmembrane type-1" evidence="8">
    <location>
        <begin position="88"/>
        <end position="286"/>
    </location>
</feature>
<evidence type="ECO:0000313" key="10">
    <source>
        <dbReference type="Proteomes" id="UP000004508"/>
    </source>
</evidence>
<keyword evidence="10" id="KW-1185">Reference proteome</keyword>
<dbReference type="PANTHER" id="PTHR43744:SF12">
    <property type="entry name" value="ABC TRANSPORTER PERMEASE PROTEIN MG189-RELATED"/>
    <property type="match status" value="1"/>
</dbReference>
<dbReference type="CDD" id="cd06261">
    <property type="entry name" value="TM_PBP2"/>
    <property type="match status" value="1"/>
</dbReference>
<evidence type="ECO:0000313" key="9">
    <source>
        <dbReference type="EMBL" id="EFH83387.1"/>
    </source>
</evidence>
<evidence type="ECO:0000256" key="6">
    <source>
        <dbReference type="ARBA" id="ARBA00023136"/>
    </source>
</evidence>
<evidence type="ECO:0000259" key="8">
    <source>
        <dbReference type="PROSITE" id="PS50928"/>
    </source>
</evidence>
<dbReference type="InterPro" id="IPR000515">
    <property type="entry name" value="MetI-like"/>
</dbReference>
<dbReference type="eggNOG" id="COG0395">
    <property type="taxonomic scope" value="Bacteria"/>
</dbReference>
<dbReference type="GO" id="GO:0055085">
    <property type="term" value="P:transmembrane transport"/>
    <property type="evidence" value="ECO:0007669"/>
    <property type="project" value="InterPro"/>
</dbReference>
<feature type="transmembrane region" description="Helical" evidence="7">
    <location>
        <begin position="163"/>
        <end position="186"/>
    </location>
</feature>
<evidence type="ECO:0000256" key="5">
    <source>
        <dbReference type="ARBA" id="ARBA00022989"/>
    </source>
</evidence>
<proteinExistence type="inferred from homology"/>
<comment type="caution">
    <text evidence="9">The sequence shown here is derived from an EMBL/GenBank/DDBJ whole genome shotgun (WGS) entry which is preliminary data.</text>
</comment>
<reference evidence="9 10" key="1">
    <citation type="journal article" date="2011" name="Stand. Genomic Sci.">
        <title>Non-contiguous finished genome sequence and contextual data of the filamentous soil bacterium Ktedonobacter racemifer type strain (SOSP1-21).</title>
        <authorList>
            <person name="Chang Y.J."/>
            <person name="Land M."/>
            <person name="Hauser L."/>
            <person name="Chertkov O."/>
            <person name="Del Rio T.G."/>
            <person name="Nolan M."/>
            <person name="Copeland A."/>
            <person name="Tice H."/>
            <person name="Cheng J.F."/>
            <person name="Lucas S."/>
            <person name="Han C."/>
            <person name="Goodwin L."/>
            <person name="Pitluck S."/>
            <person name="Ivanova N."/>
            <person name="Ovchinikova G."/>
            <person name="Pati A."/>
            <person name="Chen A."/>
            <person name="Palaniappan K."/>
            <person name="Mavromatis K."/>
            <person name="Liolios K."/>
            <person name="Brettin T."/>
            <person name="Fiebig A."/>
            <person name="Rohde M."/>
            <person name="Abt B."/>
            <person name="Goker M."/>
            <person name="Detter J.C."/>
            <person name="Woyke T."/>
            <person name="Bristow J."/>
            <person name="Eisen J.A."/>
            <person name="Markowitz V."/>
            <person name="Hugenholtz P."/>
            <person name="Kyrpides N.C."/>
            <person name="Klenk H.P."/>
            <person name="Lapidus A."/>
        </authorList>
    </citation>
    <scope>NUCLEOTIDE SEQUENCE [LARGE SCALE GENOMIC DNA]</scope>
    <source>
        <strain evidence="10">DSM 44963</strain>
    </source>
</reference>
<dbReference type="AlphaFoldDB" id="D6TSI6"/>
<feature type="transmembrane region" description="Helical" evidence="7">
    <location>
        <begin position="265"/>
        <end position="286"/>
    </location>
</feature>
<dbReference type="InterPro" id="IPR035906">
    <property type="entry name" value="MetI-like_sf"/>
</dbReference>